<dbReference type="GO" id="GO:0005794">
    <property type="term" value="C:Golgi apparatus"/>
    <property type="evidence" value="ECO:0007669"/>
    <property type="project" value="TreeGrafter"/>
</dbReference>
<dbReference type="AlphaFoldDB" id="A0A4P9Y0R1"/>
<keyword evidence="8" id="KW-0636">Prenylation</keyword>
<dbReference type="GO" id="GO:0005484">
    <property type="term" value="F:SNAP receptor activity"/>
    <property type="evidence" value="ECO:0007669"/>
    <property type="project" value="TreeGrafter"/>
</dbReference>
<proteinExistence type="inferred from homology"/>
<evidence type="ECO:0000259" key="11">
    <source>
        <dbReference type="PROSITE" id="PS50859"/>
    </source>
</evidence>
<keyword evidence="6" id="KW-0564">Palmitate</keyword>
<feature type="domain" description="Longin" evidence="11">
    <location>
        <begin position="7"/>
        <end position="103"/>
    </location>
</feature>
<dbReference type="OrthoDB" id="27923at2759"/>
<evidence type="ECO:0000256" key="3">
    <source>
        <dbReference type="ARBA" id="ARBA00022475"/>
    </source>
</evidence>
<dbReference type="PROSITE" id="PS50892">
    <property type="entry name" value="V_SNARE"/>
    <property type="match status" value="1"/>
</dbReference>
<comment type="similarity">
    <text evidence="2">Belongs to the synaptobrevin family.</text>
</comment>
<evidence type="ECO:0000256" key="5">
    <source>
        <dbReference type="ARBA" id="ARBA00023136"/>
    </source>
</evidence>
<dbReference type="SUPFAM" id="SSF58038">
    <property type="entry name" value="SNARE fusion complex"/>
    <property type="match status" value="1"/>
</dbReference>
<dbReference type="PANTHER" id="PTHR45806:SF1">
    <property type="entry name" value="SYNAPTOBREVIN HOMOLOG YKT6"/>
    <property type="match status" value="1"/>
</dbReference>
<comment type="subcellular location">
    <subcellularLocation>
        <location evidence="1">Cell membrane</location>
        <topology evidence="1">Lipid-anchor</topology>
        <orientation evidence="1">Cytoplasmic side</orientation>
    </subcellularLocation>
</comment>
<dbReference type="Pfam" id="PF00957">
    <property type="entry name" value="Synaptobrevin"/>
    <property type="match status" value="1"/>
</dbReference>
<keyword evidence="3" id="KW-1003">Cell membrane</keyword>
<dbReference type="GO" id="GO:0006888">
    <property type="term" value="P:endoplasmic reticulum to Golgi vesicle-mediated transport"/>
    <property type="evidence" value="ECO:0007669"/>
    <property type="project" value="TreeGrafter"/>
</dbReference>
<dbReference type="SMART" id="SM01270">
    <property type="entry name" value="Longin"/>
    <property type="match status" value="1"/>
</dbReference>
<evidence type="ECO:0000259" key="12">
    <source>
        <dbReference type="PROSITE" id="PS50892"/>
    </source>
</evidence>
<evidence type="ECO:0000256" key="4">
    <source>
        <dbReference type="ARBA" id="ARBA00022481"/>
    </source>
</evidence>
<dbReference type="InterPro" id="IPR042855">
    <property type="entry name" value="V_SNARE_CC"/>
</dbReference>
<reference evidence="14" key="1">
    <citation type="journal article" date="2018" name="Nat. Microbiol.">
        <title>Leveraging single-cell genomics to expand the fungal tree of life.</title>
        <authorList>
            <person name="Ahrendt S.R."/>
            <person name="Quandt C.A."/>
            <person name="Ciobanu D."/>
            <person name="Clum A."/>
            <person name="Salamov A."/>
            <person name="Andreopoulos B."/>
            <person name="Cheng J.F."/>
            <person name="Woyke T."/>
            <person name="Pelin A."/>
            <person name="Henrissat B."/>
            <person name="Reynolds N.K."/>
            <person name="Benny G.L."/>
            <person name="Smith M.E."/>
            <person name="James T.Y."/>
            <person name="Grigoriev I.V."/>
        </authorList>
    </citation>
    <scope>NUCLEOTIDE SEQUENCE [LARGE SCALE GENOMIC DNA]</scope>
</reference>
<keyword evidence="10" id="KW-0175">Coiled coil</keyword>
<dbReference type="SUPFAM" id="SSF64356">
    <property type="entry name" value="SNARE-like"/>
    <property type="match status" value="1"/>
</dbReference>
<dbReference type="FunFam" id="1.20.5.110:FF:000020">
    <property type="entry name" value="synaptobrevin homolog YKT6"/>
    <property type="match status" value="1"/>
</dbReference>
<name>A0A4P9Y0R1_9FUNG</name>
<dbReference type="Gene3D" id="3.30.450.50">
    <property type="entry name" value="Longin domain"/>
    <property type="match status" value="1"/>
</dbReference>
<dbReference type="PRINTS" id="PR00219">
    <property type="entry name" value="SYNAPTOBREVN"/>
</dbReference>
<accession>A0A4P9Y0R1</accession>
<dbReference type="EMBL" id="KZ988370">
    <property type="protein sequence ID" value="RKP12343.1"/>
    <property type="molecule type" value="Genomic_DNA"/>
</dbReference>
<dbReference type="GO" id="GO:0005886">
    <property type="term" value="C:plasma membrane"/>
    <property type="evidence" value="ECO:0007669"/>
    <property type="project" value="UniProtKB-SubCell"/>
</dbReference>
<evidence type="ECO:0000256" key="10">
    <source>
        <dbReference type="PROSITE-ProRule" id="PRU00290"/>
    </source>
</evidence>
<keyword evidence="14" id="KW-1185">Reference proteome</keyword>
<dbReference type="Pfam" id="PF13774">
    <property type="entry name" value="Longin"/>
    <property type="match status" value="1"/>
</dbReference>
<dbReference type="Proteomes" id="UP000267251">
    <property type="component" value="Unassembled WGS sequence"/>
</dbReference>
<evidence type="ECO:0000256" key="1">
    <source>
        <dbReference type="ARBA" id="ARBA00004342"/>
    </source>
</evidence>
<evidence type="ECO:0000256" key="9">
    <source>
        <dbReference type="ARBA" id="ARBA00026133"/>
    </source>
</evidence>
<dbReference type="InterPro" id="IPR010908">
    <property type="entry name" value="Longin_dom"/>
</dbReference>
<dbReference type="InterPro" id="IPR001388">
    <property type="entry name" value="Synaptobrevin-like"/>
</dbReference>
<protein>
    <recommendedName>
        <fullName evidence="9">Synaptobrevin homolog YKT6</fullName>
    </recommendedName>
</protein>
<dbReference type="PROSITE" id="PS50859">
    <property type="entry name" value="LONGIN"/>
    <property type="match status" value="1"/>
</dbReference>
<evidence type="ECO:0000313" key="14">
    <source>
        <dbReference type="Proteomes" id="UP000267251"/>
    </source>
</evidence>
<dbReference type="InterPro" id="IPR045848">
    <property type="entry name" value="R-SNARE_YKT6"/>
</dbReference>
<dbReference type="CDD" id="cd15867">
    <property type="entry name" value="R-SNARE_YKT6"/>
    <property type="match status" value="1"/>
</dbReference>
<keyword evidence="7" id="KW-0449">Lipoprotein</keyword>
<evidence type="ECO:0000256" key="6">
    <source>
        <dbReference type="ARBA" id="ARBA00023139"/>
    </source>
</evidence>
<evidence type="ECO:0000256" key="7">
    <source>
        <dbReference type="ARBA" id="ARBA00023288"/>
    </source>
</evidence>
<evidence type="ECO:0000313" key="13">
    <source>
        <dbReference type="EMBL" id="RKP12343.1"/>
    </source>
</evidence>
<dbReference type="PANTHER" id="PTHR45806">
    <property type="entry name" value="SYNAPTOBREVIN HOMOLOG YKT6"/>
    <property type="match status" value="1"/>
</dbReference>
<dbReference type="CDD" id="cd14824">
    <property type="entry name" value="Longin"/>
    <property type="match status" value="1"/>
</dbReference>
<keyword evidence="5" id="KW-0472">Membrane</keyword>
<organism evidence="13 14">
    <name type="scientific">Piptocephalis cylindrospora</name>
    <dbReference type="NCBI Taxonomy" id="1907219"/>
    <lineage>
        <taxon>Eukaryota</taxon>
        <taxon>Fungi</taxon>
        <taxon>Fungi incertae sedis</taxon>
        <taxon>Zoopagomycota</taxon>
        <taxon>Zoopagomycotina</taxon>
        <taxon>Zoopagomycetes</taxon>
        <taxon>Zoopagales</taxon>
        <taxon>Piptocephalidaceae</taxon>
        <taxon>Piptocephalis</taxon>
    </lineage>
</organism>
<dbReference type="InterPro" id="IPR011012">
    <property type="entry name" value="Longin-like_dom_sf"/>
</dbReference>
<evidence type="ECO:0000256" key="8">
    <source>
        <dbReference type="ARBA" id="ARBA00023289"/>
    </source>
</evidence>
<dbReference type="Gene3D" id="1.20.5.110">
    <property type="match status" value="1"/>
</dbReference>
<keyword evidence="4" id="KW-0488">Methylation</keyword>
<evidence type="ECO:0000256" key="2">
    <source>
        <dbReference type="ARBA" id="ARBA00008025"/>
    </source>
</evidence>
<feature type="domain" description="V-SNARE coiled-coil homology" evidence="12">
    <location>
        <begin position="131"/>
        <end position="191"/>
    </location>
</feature>
<sequence>MKLFSVAIYTKSPQVLALCSSSELSSFGYFQRSSVQEFMTFLSGTVVDRTEPGQRQSVEEEKYIGHVFVRSDELAGVIVSDQEYPARVAHSLLTKMLDEFSSSGNSMTLAEPWPRLDYYISSYQDPKQADKIMQVQNQLDDTKIVLHKTIESVLQRGEKLDDLVARSDALSGQSKMFYKTAKKTNSCCIVM</sequence>
<gene>
    <name evidence="13" type="ORF">BJ684DRAFT_11633</name>
</gene>